<proteinExistence type="predicted"/>
<feature type="compositionally biased region" description="Basic and acidic residues" evidence="1">
    <location>
        <begin position="129"/>
        <end position="164"/>
    </location>
</feature>
<accession>A0A0D8BF06</accession>
<dbReference type="PATRIC" id="fig|1502723.3.peg.2022"/>
<organism evidence="2 3">
    <name type="scientific">Frankia torreyi</name>
    <dbReference type="NCBI Taxonomy" id="1856"/>
    <lineage>
        <taxon>Bacteria</taxon>
        <taxon>Bacillati</taxon>
        <taxon>Actinomycetota</taxon>
        <taxon>Actinomycetes</taxon>
        <taxon>Frankiales</taxon>
        <taxon>Frankiaceae</taxon>
        <taxon>Frankia</taxon>
    </lineage>
</organism>
<dbReference type="OrthoDB" id="3218111at2"/>
<protein>
    <submittedName>
        <fullName evidence="2">Uncharacterized protein</fullName>
    </submittedName>
</protein>
<dbReference type="EMBL" id="JYFN01000020">
    <property type="protein sequence ID" value="KJE22706.1"/>
    <property type="molecule type" value="Genomic_DNA"/>
</dbReference>
<dbReference type="RefSeq" id="WP_128423312.1">
    <property type="nucleotide sequence ID" value="NZ_JYFN01000020.1"/>
</dbReference>
<sequence length="164" mass="17906">MSSSPTDPGPDQAPDADRDAAPPPPDAHANAGPKPAEPPRGGSAEPPEAPSGGRPPLRPVDWDGSFTRTWQSRDRNEVMNRLADEHEFESAQRELDQMMREFRDKANEAADARAREKRERAAEQSGPADDARSRLFDKLERFGRPSDDADASPHEDGGGSPDTR</sequence>
<evidence type="ECO:0000313" key="3">
    <source>
        <dbReference type="Proteomes" id="UP000032545"/>
    </source>
</evidence>
<gene>
    <name evidence="2" type="ORF">FF36_02885</name>
</gene>
<dbReference type="Proteomes" id="UP000032545">
    <property type="component" value="Unassembled WGS sequence"/>
</dbReference>
<dbReference type="AlphaFoldDB" id="A0A0D8BF06"/>
<reference evidence="2 3" key="2">
    <citation type="journal article" date="2016" name="Genome Announc.">
        <title>Permanent Draft Genome Sequences for Two Variants of Frankia sp. Strain CpI1, the First Frankia Strain Isolated from Root Nodules of Comptonia peregrina.</title>
        <authorList>
            <person name="Oshone R."/>
            <person name="Hurst S.G.IV."/>
            <person name="Abebe-Akele F."/>
            <person name="Simpson S."/>
            <person name="Morris K."/>
            <person name="Thomas W.K."/>
            <person name="Tisa L.S."/>
        </authorList>
    </citation>
    <scope>NUCLEOTIDE SEQUENCE [LARGE SCALE GENOMIC DNA]</scope>
    <source>
        <strain evidence="3">CpI1-S</strain>
    </source>
</reference>
<feature type="compositionally biased region" description="Low complexity" evidence="1">
    <location>
        <begin position="1"/>
        <end position="13"/>
    </location>
</feature>
<reference evidence="3" key="1">
    <citation type="submission" date="2015-02" db="EMBL/GenBank/DDBJ databases">
        <title>Draft Genome of Frankia sp. CpI1-S.</title>
        <authorList>
            <person name="Oshone R.T."/>
            <person name="Ngom M."/>
            <person name="Ghodhbane-Gtari F."/>
            <person name="Gtari M."/>
            <person name="Morris K."/>
            <person name="Thomas K."/>
            <person name="Sen A."/>
            <person name="Tisa L.S."/>
        </authorList>
    </citation>
    <scope>NUCLEOTIDE SEQUENCE [LARGE SCALE GENOMIC DNA]</scope>
    <source>
        <strain evidence="3">CpI1-S</strain>
    </source>
</reference>
<evidence type="ECO:0000256" key="1">
    <source>
        <dbReference type="SAM" id="MobiDB-lite"/>
    </source>
</evidence>
<feature type="region of interest" description="Disordered" evidence="1">
    <location>
        <begin position="98"/>
        <end position="164"/>
    </location>
</feature>
<name>A0A0D8BF06_9ACTN</name>
<feature type="region of interest" description="Disordered" evidence="1">
    <location>
        <begin position="1"/>
        <end position="75"/>
    </location>
</feature>
<evidence type="ECO:0000313" key="2">
    <source>
        <dbReference type="EMBL" id="KJE22706.1"/>
    </source>
</evidence>
<feature type="compositionally biased region" description="Basic and acidic residues" evidence="1">
    <location>
        <begin position="98"/>
        <end position="122"/>
    </location>
</feature>
<comment type="caution">
    <text evidence="2">The sequence shown here is derived from an EMBL/GenBank/DDBJ whole genome shotgun (WGS) entry which is preliminary data.</text>
</comment>
<keyword evidence="3" id="KW-1185">Reference proteome</keyword>